<proteinExistence type="predicted"/>
<dbReference type="KEGG" id="cao:Celal_2873"/>
<dbReference type="HOGENOM" id="CLU_123838_0_0_10"/>
<keyword evidence="2" id="KW-1185">Reference proteome</keyword>
<dbReference type="STRING" id="688270.Celal_2873"/>
<dbReference type="EMBL" id="CP002453">
    <property type="protein sequence ID" value="ADV50151.1"/>
    <property type="molecule type" value="Genomic_DNA"/>
</dbReference>
<name>E6XDK9_CELAD</name>
<reference evidence="1 2" key="1">
    <citation type="journal article" date="2010" name="Stand. Genomic Sci.">
        <title>Complete genome sequence of Cellulophaga algicola type strain (IC166).</title>
        <authorList>
            <person name="Abt B."/>
            <person name="Lu M."/>
            <person name="Misra M."/>
            <person name="Han C."/>
            <person name="Nolan M."/>
            <person name="Lucas S."/>
            <person name="Hammon N."/>
            <person name="Deshpande S."/>
            <person name="Cheng J.F."/>
            <person name="Tapia R."/>
            <person name="Goodwin L."/>
            <person name="Pitluck S."/>
            <person name="Liolios K."/>
            <person name="Pagani I."/>
            <person name="Ivanova N."/>
            <person name="Mavromatis K."/>
            <person name="Ovchinikova G."/>
            <person name="Pati A."/>
            <person name="Chen A."/>
            <person name="Palaniappan K."/>
            <person name="Land M."/>
            <person name="Hauser L."/>
            <person name="Chang Y.J."/>
            <person name="Jeffries C.D."/>
            <person name="Detter J.C."/>
            <person name="Brambilla E."/>
            <person name="Rohde M."/>
            <person name="Tindall B.J."/>
            <person name="Goker M."/>
            <person name="Woyke T."/>
            <person name="Bristow J."/>
            <person name="Eisen J.A."/>
            <person name="Markowitz V."/>
            <person name="Hugenholtz P."/>
            <person name="Kyrpides N.C."/>
            <person name="Klenk H.P."/>
            <person name="Lapidus A."/>
        </authorList>
    </citation>
    <scope>NUCLEOTIDE SEQUENCE [LARGE SCALE GENOMIC DNA]</scope>
    <source>
        <strain evidence="2">DSM 14237 / IC166 / ACAM 630</strain>
    </source>
</reference>
<protein>
    <submittedName>
        <fullName evidence="1">Dihydrolipoamide dehydrogenase</fullName>
    </submittedName>
</protein>
<evidence type="ECO:0000313" key="2">
    <source>
        <dbReference type="Proteomes" id="UP000008634"/>
    </source>
</evidence>
<organism evidence="1 2">
    <name type="scientific">Cellulophaga algicola (strain DSM 14237 / IC166 / ACAM 630)</name>
    <dbReference type="NCBI Taxonomy" id="688270"/>
    <lineage>
        <taxon>Bacteria</taxon>
        <taxon>Pseudomonadati</taxon>
        <taxon>Bacteroidota</taxon>
        <taxon>Flavobacteriia</taxon>
        <taxon>Flavobacteriales</taxon>
        <taxon>Flavobacteriaceae</taxon>
        <taxon>Cellulophaga</taxon>
    </lineage>
</organism>
<dbReference type="AlphaFoldDB" id="E6XDK9"/>
<dbReference type="OrthoDB" id="1524444at2"/>
<dbReference type="PROSITE" id="PS51257">
    <property type="entry name" value="PROKAR_LIPOPROTEIN"/>
    <property type="match status" value="1"/>
</dbReference>
<evidence type="ECO:0000313" key="1">
    <source>
        <dbReference type="EMBL" id="ADV50151.1"/>
    </source>
</evidence>
<dbReference type="eggNOG" id="ENOG5032UAD">
    <property type="taxonomic scope" value="Bacteria"/>
</dbReference>
<gene>
    <name evidence="1" type="ordered locus">Celal_2873</name>
</gene>
<sequence length="188" mass="20899">MKKAIQLLGMFSIVLFVSCSGSDGLNGERGFDGADGEDGINARVFEVDNVNLIYNANNNIYDETLTFIDYTSFEVLPEDAILVYRFDSNITFNDGVVQDNWSLIPQSFFLDGGTIQYTNTHTARDTQIFLDGNFDLSGISTDFTDNQLFRIVILPGNFLSSKLDKSNMSAVLNAINVEEESIARISMK</sequence>
<dbReference type="Proteomes" id="UP000008634">
    <property type="component" value="Chromosome"/>
</dbReference>
<dbReference type="RefSeq" id="WP_013551618.1">
    <property type="nucleotide sequence ID" value="NC_014934.1"/>
</dbReference>
<accession>E6XDK9</accession>